<protein>
    <submittedName>
        <fullName evidence="8">Glycosyltransferase</fullName>
        <ecNumber evidence="8">2.4.-.-</ecNumber>
    </submittedName>
</protein>
<evidence type="ECO:0000259" key="7">
    <source>
        <dbReference type="Pfam" id="PF04138"/>
    </source>
</evidence>
<keyword evidence="8" id="KW-0328">Glycosyltransferase</keyword>
<feature type="domain" description="GtrA/DPMS transmembrane" evidence="7">
    <location>
        <begin position="214"/>
        <end position="327"/>
    </location>
</feature>
<keyword evidence="4 5" id="KW-0472">Membrane</keyword>
<dbReference type="GO" id="GO:0016757">
    <property type="term" value="F:glycosyltransferase activity"/>
    <property type="evidence" value="ECO:0007669"/>
    <property type="project" value="UniProtKB-KW"/>
</dbReference>
<dbReference type="CDD" id="cd04179">
    <property type="entry name" value="DPM_DPG-synthase_like"/>
    <property type="match status" value="1"/>
</dbReference>
<dbReference type="Proteomes" id="UP001595912">
    <property type="component" value="Unassembled WGS sequence"/>
</dbReference>
<reference evidence="9" key="1">
    <citation type="journal article" date="2019" name="Int. J. Syst. Evol. Microbiol.">
        <title>The Global Catalogue of Microorganisms (GCM) 10K type strain sequencing project: providing services to taxonomists for standard genome sequencing and annotation.</title>
        <authorList>
            <consortium name="The Broad Institute Genomics Platform"/>
            <consortium name="The Broad Institute Genome Sequencing Center for Infectious Disease"/>
            <person name="Wu L."/>
            <person name="Ma J."/>
        </authorList>
    </citation>
    <scope>NUCLEOTIDE SEQUENCE [LARGE SCALE GENOMIC DNA]</scope>
    <source>
        <strain evidence="9">CGMCC 4.7152</strain>
    </source>
</reference>
<keyword evidence="3 5" id="KW-1133">Transmembrane helix</keyword>
<keyword evidence="9" id="KW-1185">Reference proteome</keyword>
<dbReference type="SUPFAM" id="SSF53448">
    <property type="entry name" value="Nucleotide-diphospho-sugar transferases"/>
    <property type="match status" value="1"/>
</dbReference>
<dbReference type="EMBL" id="JBHSIU010000130">
    <property type="protein sequence ID" value="MFC5008046.1"/>
    <property type="molecule type" value="Genomic_DNA"/>
</dbReference>
<dbReference type="PANTHER" id="PTHR10859:SF114">
    <property type="entry name" value="DOLICHOL-PHOSPHATE MANNOSYLTRANSFERASE"/>
    <property type="match status" value="1"/>
</dbReference>
<evidence type="ECO:0000259" key="6">
    <source>
        <dbReference type="Pfam" id="PF00535"/>
    </source>
</evidence>
<proteinExistence type="predicted"/>
<dbReference type="Pfam" id="PF00535">
    <property type="entry name" value="Glycos_transf_2"/>
    <property type="match status" value="1"/>
</dbReference>
<feature type="transmembrane region" description="Helical" evidence="5">
    <location>
        <begin position="278"/>
        <end position="301"/>
    </location>
</feature>
<accession>A0ABV9WKC1</accession>
<dbReference type="InterPro" id="IPR029044">
    <property type="entry name" value="Nucleotide-diphossugar_trans"/>
</dbReference>
<dbReference type="Gene3D" id="3.90.550.10">
    <property type="entry name" value="Spore Coat Polysaccharide Biosynthesis Protein SpsA, Chain A"/>
    <property type="match status" value="1"/>
</dbReference>
<evidence type="ECO:0000256" key="5">
    <source>
        <dbReference type="SAM" id="Phobius"/>
    </source>
</evidence>
<dbReference type="InterPro" id="IPR007267">
    <property type="entry name" value="GtrA_DPMS_TM"/>
</dbReference>
<feature type="transmembrane region" description="Helical" evidence="5">
    <location>
        <begin position="212"/>
        <end position="234"/>
    </location>
</feature>
<organism evidence="8 9">
    <name type="scientific">Dactylosporangium cerinum</name>
    <dbReference type="NCBI Taxonomy" id="1434730"/>
    <lineage>
        <taxon>Bacteria</taxon>
        <taxon>Bacillati</taxon>
        <taxon>Actinomycetota</taxon>
        <taxon>Actinomycetes</taxon>
        <taxon>Micromonosporales</taxon>
        <taxon>Micromonosporaceae</taxon>
        <taxon>Dactylosporangium</taxon>
    </lineage>
</organism>
<gene>
    <name evidence="8" type="ORF">ACFPIJ_60820</name>
</gene>
<evidence type="ECO:0000256" key="3">
    <source>
        <dbReference type="ARBA" id="ARBA00022989"/>
    </source>
</evidence>
<evidence type="ECO:0000313" key="8">
    <source>
        <dbReference type="EMBL" id="MFC5008046.1"/>
    </source>
</evidence>
<keyword evidence="2 5" id="KW-0812">Transmembrane</keyword>
<evidence type="ECO:0000256" key="4">
    <source>
        <dbReference type="ARBA" id="ARBA00023136"/>
    </source>
</evidence>
<feature type="domain" description="Glycosyltransferase 2-like" evidence="6">
    <location>
        <begin position="3"/>
        <end position="109"/>
    </location>
</feature>
<name>A0ABV9WKC1_9ACTN</name>
<dbReference type="InterPro" id="IPR001173">
    <property type="entry name" value="Glyco_trans_2-like"/>
</dbReference>
<evidence type="ECO:0000313" key="9">
    <source>
        <dbReference type="Proteomes" id="UP001595912"/>
    </source>
</evidence>
<dbReference type="EC" id="2.4.-.-" evidence="8"/>
<keyword evidence="8" id="KW-0808">Transferase</keyword>
<sequence length="352" mass="37582">MIVLIPAYEPDQRLVDLVDGLRGAGQAVVVVDDGSGPAYAPVFQAVRDLGGTVLTHPVNRGKGAALKTGFRSTREDVVCADADGQHRVEDILRVADHVRRTGRTTLGVRRFTGPVPLRSSAGNALTRVVFAAVTGSRIQDTQTGLRGYPASELAWLLDVPGDRFEYEMRALLLATRHGHSIDQVPIATVYLEHNASSHFRPLIDSARVYAPLLRFSASSMLAGAVDAVALFAVYAATGALLPSVLAARAVSSTTNFAVNRHLVFKERTATLATSARRYWALVVTLALVNYLVLAGLTAAGLPLLPAKLATDAVLFAVSYLTQHRFVFGSPGTAPSQVAYSPARLDERVTNSS</sequence>
<evidence type="ECO:0000256" key="2">
    <source>
        <dbReference type="ARBA" id="ARBA00022692"/>
    </source>
</evidence>
<dbReference type="RefSeq" id="WP_380128695.1">
    <property type="nucleotide sequence ID" value="NZ_JBHSIU010000130.1"/>
</dbReference>
<dbReference type="PANTHER" id="PTHR10859">
    <property type="entry name" value="GLYCOSYL TRANSFERASE"/>
    <property type="match status" value="1"/>
</dbReference>
<dbReference type="Pfam" id="PF04138">
    <property type="entry name" value="GtrA_DPMS_TM"/>
    <property type="match status" value="1"/>
</dbReference>
<comment type="subcellular location">
    <subcellularLocation>
        <location evidence="1">Membrane</location>
        <topology evidence="1">Multi-pass membrane protein</topology>
    </subcellularLocation>
</comment>
<comment type="caution">
    <text evidence="8">The sequence shown here is derived from an EMBL/GenBank/DDBJ whole genome shotgun (WGS) entry which is preliminary data.</text>
</comment>
<evidence type="ECO:0000256" key="1">
    <source>
        <dbReference type="ARBA" id="ARBA00004141"/>
    </source>
</evidence>